<feature type="region of interest" description="Disordered" evidence="1">
    <location>
        <begin position="173"/>
        <end position="192"/>
    </location>
</feature>
<dbReference type="PANTHER" id="PTHR43355">
    <property type="entry name" value="FLAVIN REDUCTASE (NADPH)"/>
    <property type="match status" value="1"/>
</dbReference>
<keyword evidence="4" id="KW-1185">Reference proteome</keyword>
<reference evidence="3 4" key="1">
    <citation type="journal article" date="2019" name="Int. J. Syst. Evol. Microbiol.">
        <title>The Global Catalogue of Microorganisms (GCM) 10K type strain sequencing project: providing services to taxonomists for standard genome sequencing and annotation.</title>
        <authorList>
            <consortium name="The Broad Institute Genomics Platform"/>
            <consortium name="The Broad Institute Genome Sequencing Center for Infectious Disease"/>
            <person name="Wu L."/>
            <person name="Ma J."/>
        </authorList>
    </citation>
    <scope>NUCLEOTIDE SEQUENCE [LARGE SCALE GENOMIC DNA]</scope>
    <source>
        <strain evidence="3 4">JCM 13002</strain>
    </source>
</reference>
<evidence type="ECO:0000259" key="2">
    <source>
        <dbReference type="Pfam" id="PF13460"/>
    </source>
</evidence>
<dbReference type="PANTHER" id="PTHR43355:SF2">
    <property type="entry name" value="FLAVIN REDUCTASE (NADPH)"/>
    <property type="match status" value="1"/>
</dbReference>
<sequence length="227" mass="24073">MKITVVAATGGIGRHLLDQALAAGHQATVLVRNPDRLTPEQRASDRIRVVTTDLADPDPAAVERAVAGADAVLSGLGARSNAEAGVAERGTRALVRAMRSTGTRRIVVVSAAPVGTVPSPGRPTPPRYDPGDGFLMRHLFGPAVKAALRPHYADLARMEDELRGSGLDWTVVRPPRLTDGPATGTSRTALGQNVRGGWTVPRAEVARRMLRLLDDPQTVREVIAVAR</sequence>
<dbReference type="RefSeq" id="WP_344621797.1">
    <property type="nucleotide sequence ID" value="NZ_BAAALD010000003.1"/>
</dbReference>
<dbReference type="SUPFAM" id="SSF51735">
    <property type="entry name" value="NAD(P)-binding Rossmann-fold domains"/>
    <property type="match status" value="1"/>
</dbReference>
<dbReference type="Proteomes" id="UP001499987">
    <property type="component" value="Unassembled WGS sequence"/>
</dbReference>
<dbReference type="Pfam" id="PF13460">
    <property type="entry name" value="NAD_binding_10"/>
    <property type="match status" value="1"/>
</dbReference>
<protein>
    <submittedName>
        <fullName evidence="3">SDR family oxidoreductase</fullName>
    </submittedName>
</protein>
<dbReference type="InterPro" id="IPR051606">
    <property type="entry name" value="Polyketide_Oxido-like"/>
</dbReference>
<evidence type="ECO:0000313" key="3">
    <source>
        <dbReference type="EMBL" id="GAA1070099.1"/>
    </source>
</evidence>
<gene>
    <name evidence="3" type="ORF">GCM10009663_05260</name>
</gene>
<dbReference type="Gene3D" id="3.40.50.720">
    <property type="entry name" value="NAD(P)-binding Rossmann-like Domain"/>
    <property type="match status" value="1"/>
</dbReference>
<evidence type="ECO:0000256" key="1">
    <source>
        <dbReference type="SAM" id="MobiDB-lite"/>
    </source>
</evidence>
<name>A0ABN1TAD1_9ACTN</name>
<evidence type="ECO:0000313" key="4">
    <source>
        <dbReference type="Proteomes" id="UP001499987"/>
    </source>
</evidence>
<dbReference type="InterPro" id="IPR036291">
    <property type="entry name" value="NAD(P)-bd_dom_sf"/>
</dbReference>
<comment type="caution">
    <text evidence="3">The sequence shown here is derived from an EMBL/GenBank/DDBJ whole genome shotgun (WGS) entry which is preliminary data.</text>
</comment>
<organism evidence="3 4">
    <name type="scientific">Kitasatospora arboriphila</name>
    <dbReference type="NCBI Taxonomy" id="258052"/>
    <lineage>
        <taxon>Bacteria</taxon>
        <taxon>Bacillati</taxon>
        <taxon>Actinomycetota</taxon>
        <taxon>Actinomycetes</taxon>
        <taxon>Kitasatosporales</taxon>
        <taxon>Streptomycetaceae</taxon>
        <taxon>Kitasatospora</taxon>
    </lineage>
</organism>
<proteinExistence type="predicted"/>
<dbReference type="InterPro" id="IPR016040">
    <property type="entry name" value="NAD(P)-bd_dom"/>
</dbReference>
<dbReference type="EMBL" id="BAAALD010000003">
    <property type="protein sequence ID" value="GAA1070099.1"/>
    <property type="molecule type" value="Genomic_DNA"/>
</dbReference>
<feature type="domain" description="NAD(P)-binding" evidence="2">
    <location>
        <begin position="8"/>
        <end position="216"/>
    </location>
</feature>
<accession>A0ABN1TAD1</accession>